<feature type="signal peptide" evidence="1">
    <location>
        <begin position="1"/>
        <end position="19"/>
    </location>
</feature>
<keyword evidence="3" id="KW-1185">Reference proteome</keyword>
<name>A0AAV4NIH5_CAEEX</name>
<sequence>MMKLLLIIGLSFVIDGVLAKRCDYSEFQECDSQVQDFADFYTFHVTSAAVLKDSGGSTIFWRYSLPLDSLTRNYLDDTNSPNDSESP</sequence>
<dbReference type="EMBL" id="BPLR01020892">
    <property type="protein sequence ID" value="GIX83658.1"/>
    <property type="molecule type" value="Genomic_DNA"/>
</dbReference>
<dbReference type="AlphaFoldDB" id="A0AAV4NIH5"/>
<evidence type="ECO:0000313" key="3">
    <source>
        <dbReference type="Proteomes" id="UP001054945"/>
    </source>
</evidence>
<organism evidence="2 3">
    <name type="scientific">Caerostris extrusa</name>
    <name type="common">Bark spider</name>
    <name type="synonym">Caerostris bankana</name>
    <dbReference type="NCBI Taxonomy" id="172846"/>
    <lineage>
        <taxon>Eukaryota</taxon>
        <taxon>Metazoa</taxon>
        <taxon>Ecdysozoa</taxon>
        <taxon>Arthropoda</taxon>
        <taxon>Chelicerata</taxon>
        <taxon>Arachnida</taxon>
        <taxon>Araneae</taxon>
        <taxon>Araneomorphae</taxon>
        <taxon>Entelegynae</taxon>
        <taxon>Araneoidea</taxon>
        <taxon>Araneidae</taxon>
        <taxon>Caerostris</taxon>
    </lineage>
</organism>
<evidence type="ECO:0000313" key="2">
    <source>
        <dbReference type="EMBL" id="GIX83658.1"/>
    </source>
</evidence>
<proteinExistence type="predicted"/>
<reference evidence="2 3" key="1">
    <citation type="submission" date="2021-06" db="EMBL/GenBank/DDBJ databases">
        <title>Caerostris extrusa draft genome.</title>
        <authorList>
            <person name="Kono N."/>
            <person name="Arakawa K."/>
        </authorList>
    </citation>
    <scope>NUCLEOTIDE SEQUENCE [LARGE SCALE GENOMIC DNA]</scope>
</reference>
<gene>
    <name evidence="2" type="ORF">CEXT_71801</name>
</gene>
<keyword evidence="1" id="KW-0732">Signal</keyword>
<comment type="caution">
    <text evidence="2">The sequence shown here is derived from an EMBL/GenBank/DDBJ whole genome shotgun (WGS) entry which is preliminary data.</text>
</comment>
<dbReference type="Proteomes" id="UP001054945">
    <property type="component" value="Unassembled WGS sequence"/>
</dbReference>
<feature type="chain" id="PRO_5043943686" evidence="1">
    <location>
        <begin position="20"/>
        <end position="87"/>
    </location>
</feature>
<accession>A0AAV4NIH5</accession>
<protein>
    <submittedName>
        <fullName evidence="2">Uncharacterized protein</fullName>
    </submittedName>
</protein>
<evidence type="ECO:0000256" key="1">
    <source>
        <dbReference type="SAM" id="SignalP"/>
    </source>
</evidence>